<keyword evidence="1" id="KW-0472">Membrane</keyword>
<reference evidence="2 3" key="1">
    <citation type="submission" date="2024-02" db="EMBL/GenBank/DDBJ databases">
        <title>de novo genome assembly of Solanum bulbocastanum strain 11H21.</title>
        <authorList>
            <person name="Hosaka A.J."/>
        </authorList>
    </citation>
    <scope>NUCLEOTIDE SEQUENCE [LARGE SCALE GENOMIC DNA]</scope>
    <source>
        <tissue evidence="2">Young leaves</tissue>
    </source>
</reference>
<accession>A0AAN8Y5H0</accession>
<evidence type="ECO:0000256" key="1">
    <source>
        <dbReference type="SAM" id="Phobius"/>
    </source>
</evidence>
<keyword evidence="1" id="KW-0812">Transmembrane</keyword>
<name>A0AAN8Y5H0_SOLBU</name>
<proteinExistence type="predicted"/>
<protein>
    <submittedName>
        <fullName evidence="2">Uncharacterized protein</fullName>
    </submittedName>
</protein>
<keyword evidence="1" id="KW-1133">Transmembrane helix</keyword>
<dbReference type="Proteomes" id="UP001371456">
    <property type="component" value="Unassembled WGS sequence"/>
</dbReference>
<keyword evidence="3" id="KW-1185">Reference proteome</keyword>
<dbReference type="EMBL" id="JBANQN010000009">
    <property type="protein sequence ID" value="KAK6780069.1"/>
    <property type="molecule type" value="Genomic_DNA"/>
</dbReference>
<comment type="caution">
    <text evidence="2">The sequence shown here is derived from an EMBL/GenBank/DDBJ whole genome shotgun (WGS) entry which is preliminary data.</text>
</comment>
<evidence type="ECO:0000313" key="2">
    <source>
        <dbReference type="EMBL" id="KAK6780069.1"/>
    </source>
</evidence>
<evidence type="ECO:0000313" key="3">
    <source>
        <dbReference type="Proteomes" id="UP001371456"/>
    </source>
</evidence>
<dbReference type="AlphaFoldDB" id="A0AAN8Y5H0"/>
<organism evidence="2 3">
    <name type="scientific">Solanum bulbocastanum</name>
    <name type="common">Wild potato</name>
    <dbReference type="NCBI Taxonomy" id="147425"/>
    <lineage>
        <taxon>Eukaryota</taxon>
        <taxon>Viridiplantae</taxon>
        <taxon>Streptophyta</taxon>
        <taxon>Embryophyta</taxon>
        <taxon>Tracheophyta</taxon>
        <taxon>Spermatophyta</taxon>
        <taxon>Magnoliopsida</taxon>
        <taxon>eudicotyledons</taxon>
        <taxon>Gunneridae</taxon>
        <taxon>Pentapetalae</taxon>
        <taxon>asterids</taxon>
        <taxon>lamiids</taxon>
        <taxon>Solanales</taxon>
        <taxon>Solanaceae</taxon>
        <taxon>Solanoideae</taxon>
        <taxon>Solaneae</taxon>
        <taxon>Solanum</taxon>
    </lineage>
</organism>
<sequence length="81" mass="9173">MFVVCVELQAVPYFWVPNLNDSGKSGRRAHIGKHNKERGAKSCLLVYASKFDLNLSVSYLILLFPFFYLCSGVQLCLGRWG</sequence>
<gene>
    <name evidence="2" type="ORF">RDI58_022253</name>
</gene>
<feature type="transmembrane region" description="Helical" evidence="1">
    <location>
        <begin position="57"/>
        <end position="77"/>
    </location>
</feature>